<dbReference type="FunFam" id="3.40.50.1440:FF:000001">
    <property type="entry name" value="Cell division protein FtsZ"/>
    <property type="match status" value="1"/>
</dbReference>
<evidence type="ECO:0000313" key="9">
    <source>
        <dbReference type="Proteomes" id="UP000244930"/>
    </source>
</evidence>
<keyword evidence="3 4" id="KW-0342">GTP-binding</keyword>
<feature type="domain" description="Tubulin/FtsZ GTPase" evidence="6">
    <location>
        <begin position="13"/>
        <end position="200"/>
    </location>
</feature>
<keyword evidence="4" id="KW-0717">Septation</keyword>
<dbReference type="InterPro" id="IPR003008">
    <property type="entry name" value="Tubulin_FtsZ_GTPase"/>
</dbReference>
<name>A0A2U8GVA7_9RHOO</name>
<evidence type="ECO:0000259" key="6">
    <source>
        <dbReference type="SMART" id="SM00864"/>
    </source>
</evidence>
<dbReference type="GO" id="GO:0051258">
    <property type="term" value="P:protein polymerization"/>
    <property type="evidence" value="ECO:0007669"/>
    <property type="project" value="UniProtKB-UniRule"/>
</dbReference>
<dbReference type="Pfam" id="PF12327">
    <property type="entry name" value="FtsZ_C"/>
    <property type="match status" value="1"/>
</dbReference>
<dbReference type="GO" id="GO:0003924">
    <property type="term" value="F:GTPase activity"/>
    <property type="evidence" value="ECO:0007669"/>
    <property type="project" value="UniProtKB-UniRule"/>
</dbReference>
<organism evidence="8 9">
    <name type="scientific">Parazoarcus communis</name>
    <dbReference type="NCBI Taxonomy" id="41977"/>
    <lineage>
        <taxon>Bacteria</taxon>
        <taxon>Pseudomonadati</taxon>
        <taxon>Pseudomonadota</taxon>
        <taxon>Betaproteobacteria</taxon>
        <taxon>Rhodocyclales</taxon>
        <taxon>Zoogloeaceae</taxon>
        <taxon>Parazoarcus</taxon>
    </lineage>
</organism>
<keyword evidence="4" id="KW-0131">Cell cycle</keyword>
<evidence type="ECO:0000256" key="4">
    <source>
        <dbReference type="HAMAP-Rule" id="MF_00909"/>
    </source>
</evidence>
<dbReference type="Gene3D" id="3.30.1330.20">
    <property type="entry name" value="Tubulin/FtsZ, C-terminal domain"/>
    <property type="match status" value="1"/>
</dbReference>
<dbReference type="InterPro" id="IPR037103">
    <property type="entry name" value="Tubulin/FtsZ-like_C"/>
</dbReference>
<dbReference type="EMBL" id="CP022187">
    <property type="protein sequence ID" value="AWI76966.1"/>
    <property type="molecule type" value="Genomic_DNA"/>
</dbReference>
<reference evidence="8 9" key="1">
    <citation type="submission" date="2017-06" db="EMBL/GenBank/DDBJ databases">
        <title>Azoarcus.</title>
        <authorList>
            <person name="Woo J.-H."/>
            <person name="Kim H.-S."/>
        </authorList>
    </citation>
    <scope>NUCLEOTIDE SEQUENCE [LARGE SCALE GENOMIC DNA]</scope>
    <source>
        <strain evidence="8 9">TSPY31</strain>
    </source>
</reference>
<dbReference type="GO" id="GO:0032153">
    <property type="term" value="C:cell division site"/>
    <property type="evidence" value="ECO:0007669"/>
    <property type="project" value="UniProtKB-UniRule"/>
</dbReference>
<dbReference type="AlphaFoldDB" id="A0A2U8GVA7"/>
<dbReference type="Gene3D" id="3.40.50.1440">
    <property type="entry name" value="Tubulin/FtsZ, GTPase domain"/>
    <property type="match status" value="1"/>
</dbReference>
<keyword evidence="9" id="KW-1185">Reference proteome</keyword>
<dbReference type="KEGG" id="acom:CEW83_18445"/>
<feature type="binding site" evidence="4">
    <location>
        <position position="138"/>
    </location>
    <ligand>
        <name>GTP</name>
        <dbReference type="ChEBI" id="CHEBI:37565"/>
    </ligand>
</feature>
<evidence type="ECO:0000256" key="5">
    <source>
        <dbReference type="NCBIfam" id="TIGR00065"/>
    </source>
</evidence>
<dbReference type="NCBIfam" id="TIGR00065">
    <property type="entry name" value="ftsZ"/>
    <property type="match status" value="1"/>
</dbReference>
<accession>A0A2U8GVA7</accession>
<dbReference type="PRINTS" id="PR00423">
    <property type="entry name" value="CELLDVISFTSZ"/>
</dbReference>
<dbReference type="InterPro" id="IPR045061">
    <property type="entry name" value="FtsZ/CetZ"/>
</dbReference>
<dbReference type="InterPro" id="IPR008280">
    <property type="entry name" value="Tub_FtsZ_C"/>
</dbReference>
<dbReference type="InterPro" id="IPR018316">
    <property type="entry name" value="Tubulin/FtsZ_2-layer-sand-dom"/>
</dbReference>
<comment type="function">
    <text evidence="4">Essential cell division protein that forms a contractile ring structure (Z ring) at the future cell division site. The regulation of the ring assembly controls the timing and the location of cell division. One of the functions of the FtsZ ring is to recruit other cell division proteins to the septum to produce a new cell wall between the dividing cells. Binds GTP and shows GTPase activity.</text>
</comment>
<dbReference type="InterPro" id="IPR036525">
    <property type="entry name" value="Tubulin/FtsZ_GTPase_sf"/>
</dbReference>
<protein>
    <recommendedName>
        <fullName evidence="4 5">Cell division protein FtsZ</fullName>
    </recommendedName>
</protein>
<feature type="binding site" evidence="4">
    <location>
        <begin position="105"/>
        <end position="107"/>
    </location>
    <ligand>
        <name>GTP</name>
        <dbReference type="ChEBI" id="CHEBI:37565"/>
    </ligand>
</feature>
<feature type="binding site" evidence="4">
    <location>
        <position position="136"/>
    </location>
    <ligand>
        <name>GTP</name>
        <dbReference type="ChEBI" id="CHEBI:37565"/>
    </ligand>
</feature>
<gene>
    <name evidence="4" type="primary">ftsZ</name>
    <name evidence="8" type="ORF">CEW83_18445</name>
</gene>
<sequence length="379" mass="39487">MFEIIEKEPVGTIIKVVGVGGAGGNAVDHMIREGVKGVDFISANTDAQALARCLAPTKIQLGVTGLGAGSKPEAGRAAAQESREAIAAALEGAHMCFITGGMGGGTGTGAAPVVAEIAKEMGILAVAVVTKPFDFENRIRVAESGVEELTRHVDSLIVVLNDKLLDVFGDDAGFEECFRSADNVLRSAVGGIAEIINVPGLVNVDFQDVRTAMAEMGRAMMGSAEAAGMDRARIAAEQAAVSPLLEGTELSGARCVLINITASKSLKMSEVRDAVKTVQAFAAPEAFVKYGTVFEDSMEDRIRITVVATGLGTPRATARQPVMQVVQGTGTYGPNSGVDMNNLDVPAVMRSGRRTTVDAMSNNGVGTYDIPAFLRRQAD</sequence>
<evidence type="ECO:0000259" key="7">
    <source>
        <dbReference type="SMART" id="SM00865"/>
    </source>
</evidence>
<dbReference type="InterPro" id="IPR024757">
    <property type="entry name" value="FtsZ_C"/>
</dbReference>
<comment type="subcellular location">
    <subcellularLocation>
        <location evidence="4">Cytoplasm</location>
    </subcellularLocation>
    <text evidence="4">Assembles at midcell at the inner surface of the cytoplasmic membrane.</text>
</comment>
<dbReference type="CDD" id="cd02201">
    <property type="entry name" value="FtsZ_type1"/>
    <property type="match status" value="1"/>
</dbReference>
<keyword evidence="2 4" id="KW-0547">Nucleotide-binding</keyword>
<dbReference type="GO" id="GO:0043093">
    <property type="term" value="P:FtsZ-dependent cytokinesis"/>
    <property type="evidence" value="ECO:0007669"/>
    <property type="project" value="UniProtKB-UniRule"/>
</dbReference>
<comment type="subunit">
    <text evidence="4">Homodimer. Polymerizes to form a dynamic ring structure in a strictly GTP-dependent manner. Interacts directly with several other division proteins.</text>
</comment>
<dbReference type="GO" id="GO:0000917">
    <property type="term" value="P:division septum assembly"/>
    <property type="evidence" value="ECO:0007669"/>
    <property type="project" value="UniProtKB-KW"/>
</dbReference>
<dbReference type="SUPFAM" id="SSF52490">
    <property type="entry name" value="Tubulin nucleotide-binding domain-like"/>
    <property type="match status" value="1"/>
</dbReference>
<comment type="similarity">
    <text evidence="1 4">Belongs to the FtsZ family.</text>
</comment>
<dbReference type="Proteomes" id="UP000244930">
    <property type="component" value="Chromosome"/>
</dbReference>
<dbReference type="SMART" id="SM00864">
    <property type="entry name" value="Tubulin"/>
    <property type="match status" value="1"/>
</dbReference>
<dbReference type="PANTHER" id="PTHR30314">
    <property type="entry name" value="CELL DIVISION PROTEIN FTSZ-RELATED"/>
    <property type="match status" value="1"/>
</dbReference>
<feature type="domain" description="Tubulin/FtsZ 2-layer sandwich" evidence="7">
    <location>
        <begin position="202"/>
        <end position="320"/>
    </location>
</feature>
<evidence type="ECO:0000313" key="8">
    <source>
        <dbReference type="EMBL" id="AWI76966.1"/>
    </source>
</evidence>
<evidence type="ECO:0000256" key="1">
    <source>
        <dbReference type="ARBA" id="ARBA00009690"/>
    </source>
</evidence>
<dbReference type="Pfam" id="PF00091">
    <property type="entry name" value="Tubulin"/>
    <property type="match status" value="1"/>
</dbReference>
<dbReference type="SMART" id="SM00865">
    <property type="entry name" value="Tubulin_C"/>
    <property type="match status" value="1"/>
</dbReference>
<feature type="binding site" evidence="4">
    <location>
        <begin position="21"/>
        <end position="25"/>
    </location>
    <ligand>
        <name>GTP</name>
        <dbReference type="ChEBI" id="CHEBI:37565"/>
    </ligand>
</feature>
<keyword evidence="4" id="KW-0963">Cytoplasm</keyword>
<feature type="binding site" evidence="4">
    <location>
        <position position="182"/>
    </location>
    <ligand>
        <name>GTP</name>
        <dbReference type="ChEBI" id="CHEBI:37565"/>
    </ligand>
</feature>
<evidence type="ECO:0000256" key="2">
    <source>
        <dbReference type="ARBA" id="ARBA00022741"/>
    </source>
</evidence>
<dbReference type="SUPFAM" id="SSF55307">
    <property type="entry name" value="Tubulin C-terminal domain-like"/>
    <property type="match status" value="1"/>
</dbReference>
<dbReference type="HAMAP" id="MF_00909">
    <property type="entry name" value="FtsZ"/>
    <property type="match status" value="1"/>
</dbReference>
<evidence type="ECO:0000256" key="3">
    <source>
        <dbReference type="ARBA" id="ARBA00023134"/>
    </source>
</evidence>
<dbReference type="GO" id="GO:0005737">
    <property type="term" value="C:cytoplasm"/>
    <property type="evidence" value="ECO:0007669"/>
    <property type="project" value="UniProtKB-SubCell"/>
</dbReference>
<proteinExistence type="inferred from homology"/>
<dbReference type="GO" id="GO:0005525">
    <property type="term" value="F:GTP binding"/>
    <property type="evidence" value="ECO:0007669"/>
    <property type="project" value="UniProtKB-UniRule"/>
</dbReference>
<dbReference type="PANTHER" id="PTHR30314:SF3">
    <property type="entry name" value="MITOCHONDRIAL DIVISION PROTEIN FSZA"/>
    <property type="match status" value="1"/>
</dbReference>
<keyword evidence="4 8" id="KW-0132">Cell division</keyword>
<dbReference type="RefSeq" id="WP_108950665.1">
    <property type="nucleotide sequence ID" value="NZ_CP022187.1"/>
</dbReference>
<dbReference type="InterPro" id="IPR000158">
    <property type="entry name" value="Cell_div_FtsZ"/>
</dbReference>